<proteinExistence type="predicted"/>
<name>A0A429GCD9_9CREN</name>
<accession>A0A429GCD9</accession>
<feature type="domain" description="Pyruvate:ferredoxin oxidoreductase core" evidence="7">
    <location>
        <begin position="273"/>
        <end position="374"/>
    </location>
</feature>
<comment type="subunit">
    <text evidence="2">Heterodimer composed of an alpha and a beta subunit.</text>
</comment>
<evidence type="ECO:0000259" key="6">
    <source>
        <dbReference type="Pfam" id="PF01855"/>
    </source>
</evidence>
<evidence type="ECO:0000259" key="7">
    <source>
        <dbReference type="Pfam" id="PF17147"/>
    </source>
</evidence>
<evidence type="ECO:0000256" key="3">
    <source>
        <dbReference type="ARBA" id="ARBA00012691"/>
    </source>
</evidence>
<dbReference type="GO" id="GO:0019164">
    <property type="term" value="F:pyruvate synthase activity"/>
    <property type="evidence" value="ECO:0007669"/>
    <property type="project" value="UniProtKB-ARBA"/>
</dbReference>
<dbReference type="InterPro" id="IPR009014">
    <property type="entry name" value="Transketo_C/PFOR_II"/>
</dbReference>
<sequence>MGLNGDEAVAWAVKQSNVDFVSAYPITPQTIIVERISEFVNNGEADLEFVAVESEHSALSACIGAAAAGARAFTATAANGLQLMHEVLYIAASLRLPIVMAVANRAPSGPINIHCDHNDSMGQRDSGWIQIYSEDAQEVYDNTIQAFRIAEHRDVLLPVMVMMDGFLITHTMQNIYVLPDDVVSNFVGTRKVEKIVLPRIYGEKEVYRMLNPKYPITFGPLDLYDYYIEHKMQQIEAMRNAKKVIMDVHEEYAEISGRRYGDGLLDPYRADDADYLLVGIGSTMGTARYVVDELRNEGHKVGIVRIRTFRPFPADEFRKILSGKDMVGILDRGISFGSFGQVYLDLAAALYKRPDAPPLIDFVYGLGGRDMSPKLLKSIFMELIEGKEEPVLRIRGVRE</sequence>
<comment type="subunit">
    <text evidence="1">Heterotetramer of one alpha, one beta, one delta and one gamma chain.</text>
</comment>
<keyword evidence="10" id="KW-1185">Reference proteome</keyword>
<dbReference type="FunFam" id="3.40.50.970:FF:000012">
    <property type="entry name" value="Pyruvate:ferredoxin (Flavodoxin) oxidoreductase"/>
    <property type="match status" value="1"/>
</dbReference>
<dbReference type="GO" id="GO:0018491">
    <property type="term" value="F:2-oxobutyrate synthase activity"/>
    <property type="evidence" value="ECO:0007669"/>
    <property type="project" value="UniProtKB-ARBA"/>
</dbReference>
<dbReference type="InterPro" id="IPR002880">
    <property type="entry name" value="Pyrv_Fd/Flavodoxin_OxRdtase_N"/>
</dbReference>
<organism evidence="8 10">
    <name type="scientific">Candidatus Methanodesulfokora washburnensis</name>
    <dbReference type="NCBI Taxonomy" id="2478471"/>
    <lineage>
        <taxon>Archaea</taxon>
        <taxon>Thermoproteota</taxon>
        <taxon>Candidatus Korarchaeia</taxon>
        <taxon>Candidatus Korarchaeia incertae sedis</taxon>
        <taxon>Candidatus Methanodesulfokora</taxon>
    </lineage>
</organism>
<evidence type="ECO:0000313" key="10">
    <source>
        <dbReference type="Proteomes" id="UP000277582"/>
    </source>
</evidence>
<evidence type="ECO:0000256" key="5">
    <source>
        <dbReference type="ARBA" id="ARBA00048893"/>
    </source>
</evidence>
<dbReference type="CDD" id="cd07034">
    <property type="entry name" value="TPP_PYR_PFOR_IOR-alpha_like"/>
    <property type="match status" value="1"/>
</dbReference>
<gene>
    <name evidence="8" type="primary">porA</name>
    <name evidence="8" type="ORF">D6D85_16155</name>
    <name evidence="9" type="ORF">EF810_06155</name>
</gene>
<dbReference type="AlphaFoldDB" id="A0A429GCD9"/>
<evidence type="ECO:0000313" key="9">
    <source>
        <dbReference type="EMBL" id="RZN60206.1"/>
    </source>
</evidence>
<evidence type="ECO:0000313" key="11">
    <source>
        <dbReference type="Proteomes" id="UP000316217"/>
    </source>
</evidence>
<dbReference type="SUPFAM" id="SSF52518">
    <property type="entry name" value="Thiamin diphosphate-binding fold (THDP-binding)"/>
    <property type="match status" value="1"/>
</dbReference>
<evidence type="ECO:0000256" key="4">
    <source>
        <dbReference type="ARBA" id="ARBA00023002"/>
    </source>
</evidence>
<protein>
    <recommendedName>
        <fullName evidence="3">2-oxoacid oxidoreductase (ferredoxin)</fullName>
        <ecNumber evidence="3">1.2.7.11</ecNumber>
    </recommendedName>
</protein>
<dbReference type="EMBL" id="RCOS01000175">
    <property type="protein sequence ID" value="RSN71459.1"/>
    <property type="molecule type" value="Genomic_DNA"/>
</dbReference>
<dbReference type="Proteomes" id="UP000277582">
    <property type="component" value="Unassembled WGS sequence"/>
</dbReference>
<dbReference type="InterPro" id="IPR029061">
    <property type="entry name" value="THDP-binding"/>
</dbReference>
<reference evidence="9 11" key="2">
    <citation type="journal article" date="2019" name="Nat. Microbiol.">
        <title>Wide diversity of methane and short-chain alkane metabolisms in uncultured archaea.</title>
        <authorList>
            <person name="Borrel G."/>
            <person name="Adam P.S."/>
            <person name="McKay L.J."/>
            <person name="Chen L.X."/>
            <person name="Sierra-Garcia I.N."/>
            <person name="Sieber C.M."/>
            <person name="Letourneur Q."/>
            <person name="Ghozlane A."/>
            <person name="Andersen G.L."/>
            <person name="Li W.J."/>
            <person name="Hallam S.J."/>
            <person name="Muyzer G."/>
            <person name="de Oliveira V.M."/>
            <person name="Inskeep W.P."/>
            <person name="Banfield J.F."/>
            <person name="Gribaldo S."/>
        </authorList>
    </citation>
    <scope>NUCLEOTIDE SEQUENCE [LARGE SCALE GENOMIC DNA]</scope>
    <source>
        <strain evidence="9">NM4</strain>
    </source>
</reference>
<dbReference type="FunFam" id="3.40.50.920:FF:000010">
    <property type="entry name" value="Pyruvate ferredoxin oxidoreductase, alpha subunit"/>
    <property type="match status" value="1"/>
</dbReference>
<dbReference type="Gene3D" id="3.40.50.920">
    <property type="match status" value="1"/>
</dbReference>
<dbReference type="EMBL" id="RXII01000093">
    <property type="protein sequence ID" value="RZN60206.1"/>
    <property type="molecule type" value="Genomic_DNA"/>
</dbReference>
<dbReference type="Pfam" id="PF17147">
    <property type="entry name" value="PFOR_II"/>
    <property type="match status" value="1"/>
</dbReference>
<dbReference type="OrthoDB" id="372068at2157"/>
<dbReference type="PANTHER" id="PTHR32154:SF0">
    <property type="entry name" value="PYRUVATE-FLAVODOXIN OXIDOREDUCTASE-RELATED"/>
    <property type="match status" value="1"/>
</dbReference>
<evidence type="ECO:0000313" key="8">
    <source>
        <dbReference type="EMBL" id="RSN71459.1"/>
    </source>
</evidence>
<evidence type="ECO:0000256" key="1">
    <source>
        <dbReference type="ARBA" id="ARBA00011595"/>
    </source>
</evidence>
<comment type="catalytic activity">
    <reaction evidence="5">
        <text>a 2-oxocarboxylate + 2 oxidized [2Fe-2S]-[ferredoxin] + CoA = an acyl-CoA + 2 reduced [2Fe-2S]-[ferredoxin] + CO2 + H(+)</text>
        <dbReference type="Rhea" id="RHEA:42316"/>
        <dbReference type="Rhea" id="RHEA-COMP:10000"/>
        <dbReference type="Rhea" id="RHEA-COMP:10001"/>
        <dbReference type="ChEBI" id="CHEBI:15378"/>
        <dbReference type="ChEBI" id="CHEBI:16526"/>
        <dbReference type="ChEBI" id="CHEBI:33737"/>
        <dbReference type="ChEBI" id="CHEBI:33738"/>
        <dbReference type="ChEBI" id="CHEBI:35179"/>
        <dbReference type="ChEBI" id="CHEBI:57287"/>
        <dbReference type="ChEBI" id="CHEBI:58342"/>
        <dbReference type="EC" id="1.2.7.11"/>
    </reaction>
</comment>
<dbReference type="EC" id="1.2.7.11" evidence="3"/>
<keyword evidence="4" id="KW-0560">Oxidoreductase</keyword>
<evidence type="ECO:0000256" key="2">
    <source>
        <dbReference type="ARBA" id="ARBA00011631"/>
    </source>
</evidence>
<keyword evidence="8" id="KW-0670">Pyruvate</keyword>
<dbReference type="Proteomes" id="UP000316217">
    <property type="component" value="Unassembled WGS sequence"/>
</dbReference>
<feature type="domain" description="Pyruvate flavodoxin/ferredoxin oxidoreductase pyrimidine binding" evidence="6">
    <location>
        <begin position="12"/>
        <end position="248"/>
    </location>
</feature>
<dbReference type="PANTHER" id="PTHR32154">
    <property type="entry name" value="PYRUVATE-FLAVODOXIN OXIDOREDUCTASE-RELATED"/>
    <property type="match status" value="1"/>
</dbReference>
<dbReference type="SUPFAM" id="SSF52922">
    <property type="entry name" value="TK C-terminal domain-like"/>
    <property type="match status" value="1"/>
</dbReference>
<dbReference type="Gene3D" id="3.40.50.970">
    <property type="match status" value="1"/>
</dbReference>
<dbReference type="InterPro" id="IPR050722">
    <property type="entry name" value="Pyruvate:ferred/Flavod_OxRd"/>
</dbReference>
<dbReference type="Pfam" id="PF01855">
    <property type="entry name" value="POR_N"/>
    <property type="match status" value="1"/>
</dbReference>
<reference evidence="8 10" key="1">
    <citation type="submission" date="2018-10" db="EMBL/GenBank/DDBJ databases">
        <title>Co-occurring genomic capacity for anaerobic methane metabolism and dissimilatory sulfite reduction discovered in the Korarchaeota.</title>
        <authorList>
            <person name="Mckay L.J."/>
            <person name="Dlakic M."/>
            <person name="Fields M.W."/>
            <person name="Delmont T.O."/>
            <person name="Eren A.M."/>
            <person name="Jay Z.J."/>
            <person name="Klingelsmith K.B."/>
            <person name="Rusch D.B."/>
            <person name="Inskeep W.P."/>
        </authorList>
    </citation>
    <scope>NUCLEOTIDE SEQUENCE [LARGE SCALE GENOMIC DNA]</scope>
    <source>
        <strain evidence="8 10">MDKW</strain>
    </source>
</reference>
<dbReference type="InterPro" id="IPR033412">
    <property type="entry name" value="PFOR_II"/>
</dbReference>
<dbReference type="GO" id="GO:0006979">
    <property type="term" value="P:response to oxidative stress"/>
    <property type="evidence" value="ECO:0007669"/>
    <property type="project" value="TreeGrafter"/>
</dbReference>
<comment type="caution">
    <text evidence="8">The sequence shown here is derived from an EMBL/GenBank/DDBJ whole genome shotgun (WGS) entry which is preliminary data.</text>
</comment>